<sequence length="259" mass="28485">MNSLHSFSLLRYAAHKLRNNTSGIVRNYSPESISTRHHVSPIFSQLTTPGSAPSSPSSSSSPFSTSAYSPAKHVSHKLKIRVPPSKFKVPVKPSKTKPFKALKQKPSPPPITYHMYTDASSRGIGGYYYPLRKFPNLRYLSPSSIFSSSVKSPDQNKREAAAVLAGISRGIQTGHFVGNKVVIHCDNVAAVMAFSRGLEGETFGGGLKIPRVLTEERRRFDELIRNGRVIVVMKWIRGVENILADGLSRGRGLSPVRGW</sequence>
<keyword evidence="3" id="KW-1185">Reference proteome</keyword>
<evidence type="ECO:0000313" key="2">
    <source>
        <dbReference type="EMBL" id="CCX31153.1"/>
    </source>
</evidence>
<dbReference type="EMBL" id="HF935541">
    <property type="protein sequence ID" value="CCX31153.1"/>
    <property type="molecule type" value="Genomic_DNA"/>
</dbReference>
<name>U4LGW1_PYROM</name>
<organism evidence="2 3">
    <name type="scientific">Pyronema omphalodes (strain CBS 100304)</name>
    <name type="common">Pyronema confluens</name>
    <dbReference type="NCBI Taxonomy" id="1076935"/>
    <lineage>
        <taxon>Eukaryota</taxon>
        <taxon>Fungi</taxon>
        <taxon>Dikarya</taxon>
        <taxon>Ascomycota</taxon>
        <taxon>Pezizomycotina</taxon>
        <taxon>Pezizomycetes</taxon>
        <taxon>Pezizales</taxon>
        <taxon>Pyronemataceae</taxon>
        <taxon>Pyronema</taxon>
    </lineage>
</organism>
<proteinExistence type="predicted"/>
<dbReference type="Proteomes" id="UP000018144">
    <property type="component" value="Unassembled WGS sequence"/>
</dbReference>
<dbReference type="InterPro" id="IPR012337">
    <property type="entry name" value="RNaseH-like_sf"/>
</dbReference>
<dbReference type="SUPFAM" id="SSF53098">
    <property type="entry name" value="Ribonuclease H-like"/>
    <property type="match status" value="1"/>
</dbReference>
<evidence type="ECO:0000256" key="1">
    <source>
        <dbReference type="SAM" id="MobiDB-lite"/>
    </source>
</evidence>
<dbReference type="AlphaFoldDB" id="U4LGW1"/>
<feature type="compositionally biased region" description="Low complexity" evidence="1">
    <location>
        <begin position="47"/>
        <end position="68"/>
    </location>
</feature>
<reference evidence="2 3" key="1">
    <citation type="journal article" date="2013" name="PLoS Genet.">
        <title>The genome and development-dependent transcriptomes of Pyronema confluens: a window into fungal evolution.</title>
        <authorList>
            <person name="Traeger S."/>
            <person name="Altegoer F."/>
            <person name="Freitag M."/>
            <person name="Gabaldon T."/>
            <person name="Kempken F."/>
            <person name="Kumar A."/>
            <person name="Marcet-Houben M."/>
            <person name="Poggeler S."/>
            <person name="Stajich J.E."/>
            <person name="Nowrousian M."/>
        </authorList>
    </citation>
    <scope>NUCLEOTIDE SEQUENCE [LARGE SCALE GENOMIC DNA]</scope>
    <source>
        <strain evidence="3">CBS 100304</strain>
        <tissue evidence="2">Vegetative mycelium</tissue>
    </source>
</reference>
<feature type="region of interest" description="Disordered" evidence="1">
    <location>
        <begin position="43"/>
        <end position="68"/>
    </location>
</feature>
<gene>
    <name evidence="2" type="ORF">PCON_10043</name>
</gene>
<protein>
    <submittedName>
        <fullName evidence="2">Uncharacterized protein</fullName>
    </submittedName>
</protein>
<evidence type="ECO:0000313" key="3">
    <source>
        <dbReference type="Proteomes" id="UP000018144"/>
    </source>
</evidence>
<dbReference type="OrthoDB" id="10419782at2759"/>
<accession>U4LGW1</accession>